<accession>I0YLX6</accession>
<feature type="region of interest" description="Disordered" evidence="1">
    <location>
        <begin position="39"/>
        <end position="90"/>
    </location>
</feature>
<keyword evidence="3" id="KW-1185">Reference proteome</keyword>
<feature type="compositionally biased region" description="Low complexity" evidence="1">
    <location>
        <begin position="58"/>
        <end position="67"/>
    </location>
</feature>
<gene>
    <name evidence="2" type="ORF">COCSUDRAFT_54676</name>
</gene>
<dbReference type="Proteomes" id="UP000007264">
    <property type="component" value="Unassembled WGS sequence"/>
</dbReference>
<dbReference type="RefSeq" id="XP_005643939.1">
    <property type="nucleotide sequence ID" value="XM_005643882.1"/>
</dbReference>
<sequence length="90" mass="8590">MYEVYVGAEQAPAGAPVVTVGSAGQGTADAAATRVAQNGGRAGAVSNRAGVRTEGAESSAPAPAPASRNAGGLPGLADPFPTNGLIWTAG</sequence>
<evidence type="ECO:0000313" key="3">
    <source>
        <dbReference type="Proteomes" id="UP000007264"/>
    </source>
</evidence>
<name>I0YLX6_COCSC</name>
<dbReference type="KEGG" id="csl:COCSUDRAFT_54676"/>
<organism evidence="2 3">
    <name type="scientific">Coccomyxa subellipsoidea (strain C-169)</name>
    <name type="common">Green microalga</name>
    <dbReference type="NCBI Taxonomy" id="574566"/>
    <lineage>
        <taxon>Eukaryota</taxon>
        <taxon>Viridiplantae</taxon>
        <taxon>Chlorophyta</taxon>
        <taxon>core chlorophytes</taxon>
        <taxon>Trebouxiophyceae</taxon>
        <taxon>Trebouxiophyceae incertae sedis</taxon>
        <taxon>Coccomyxaceae</taxon>
        <taxon>Coccomyxa</taxon>
        <taxon>Coccomyxa subellipsoidea</taxon>
    </lineage>
</organism>
<proteinExistence type="predicted"/>
<evidence type="ECO:0000256" key="1">
    <source>
        <dbReference type="SAM" id="MobiDB-lite"/>
    </source>
</evidence>
<evidence type="ECO:0000313" key="2">
    <source>
        <dbReference type="EMBL" id="EIE19395.1"/>
    </source>
</evidence>
<comment type="caution">
    <text evidence="2">The sequence shown here is derived from an EMBL/GenBank/DDBJ whole genome shotgun (WGS) entry which is preliminary data.</text>
</comment>
<dbReference type="AlphaFoldDB" id="I0YLX6"/>
<protein>
    <submittedName>
        <fullName evidence="2">Uncharacterized protein</fullName>
    </submittedName>
</protein>
<reference evidence="2 3" key="1">
    <citation type="journal article" date="2012" name="Genome Biol.">
        <title>The genome of the polar eukaryotic microalga coccomyxa subellipsoidea reveals traits of cold adaptation.</title>
        <authorList>
            <person name="Blanc G."/>
            <person name="Agarkova I."/>
            <person name="Grimwood J."/>
            <person name="Kuo A."/>
            <person name="Brueggeman A."/>
            <person name="Dunigan D."/>
            <person name="Gurnon J."/>
            <person name="Ladunga I."/>
            <person name="Lindquist E."/>
            <person name="Lucas S."/>
            <person name="Pangilinan J."/>
            <person name="Proschold T."/>
            <person name="Salamov A."/>
            <person name="Schmutz J."/>
            <person name="Weeks D."/>
            <person name="Yamada T."/>
            <person name="Claverie J.M."/>
            <person name="Grigoriev I."/>
            <person name="Van Etten J."/>
            <person name="Lomsadze A."/>
            <person name="Borodovsky M."/>
        </authorList>
    </citation>
    <scope>NUCLEOTIDE SEQUENCE [LARGE SCALE GENOMIC DNA]</scope>
    <source>
        <strain evidence="2 3">C-169</strain>
    </source>
</reference>
<dbReference type="GeneID" id="17037335"/>
<dbReference type="EMBL" id="AGSI01000019">
    <property type="protein sequence ID" value="EIE19395.1"/>
    <property type="molecule type" value="Genomic_DNA"/>
</dbReference>